<evidence type="ECO:0000313" key="2">
    <source>
        <dbReference type="Proteomes" id="UP001054945"/>
    </source>
</evidence>
<comment type="caution">
    <text evidence="1">The sequence shown here is derived from an EMBL/GenBank/DDBJ whole genome shotgun (WGS) entry which is preliminary data.</text>
</comment>
<proteinExistence type="predicted"/>
<evidence type="ECO:0000313" key="1">
    <source>
        <dbReference type="EMBL" id="GIX73318.1"/>
    </source>
</evidence>
<dbReference type="EMBL" id="BPLR01002400">
    <property type="protein sequence ID" value="GIX73318.1"/>
    <property type="molecule type" value="Genomic_DNA"/>
</dbReference>
<accession>A0AAV4MLT6</accession>
<protein>
    <submittedName>
        <fullName evidence="1">Uncharacterized protein</fullName>
    </submittedName>
</protein>
<dbReference type="AlphaFoldDB" id="A0AAV4MLT6"/>
<gene>
    <name evidence="1" type="ORF">CEXT_715681</name>
</gene>
<dbReference type="Proteomes" id="UP001054945">
    <property type="component" value="Unassembled WGS sequence"/>
</dbReference>
<name>A0AAV4MLT6_CAEEX</name>
<sequence>MSPHLRNRKQWYSFPPVQSEGQGDLKRIANHQKQLYLQASTCKTTVDRGVFHQTLELDDVCGSEPDVLQGQAHVGRRPGDDECLCLFWLIKNDVSAGFKLSPLWESRFPKWCLL</sequence>
<organism evidence="1 2">
    <name type="scientific">Caerostris extrusa</name>
    <name type="common">Bark spider</name>
    <name type="synonym">Caerostris bankana</name>
    <dbReference type="NCBI Taxonomy" id="172846"/>
    <lineage>
        <taxon>Eukaryota</taxon>
        <taxon>Metazoa</taxon>
        <taxon>Ecdysozoa</taxon>
        <taxon>Arthropoda</taxon>
        <taxon>Chelicerata</taxon>
        <taxon>Arachnida</taxon>
        <taxon>Araneae</taxon>
        <taxon>Araneomorphae</taxon>
        <taxon>Entelegynae</taxon>
        <taxon>Araneoidea</taxon>
        <taxon>Araneidae</taxon>
        <taxon>Caerostris</taxon>
    </lineage>
</organism>
<keyword evidence="2" id="KW-1185">Reference proteome</keyword>
<reference evidence="1 2" key="1">
    <citation type="submission" date="2021-06" db="EMBL/GenBank/DDBJ databases">
        <title>Caerostris extrusa draft genome.</title>
        <authorList>
            <person name="Kono N."/>
            <person name="Arakawa K."/>
        </authorList>
    </citation>
    <scope>NUCLEOTIDE SEQUENCE [LARGE SCALE GENOMIC DNA]</scope>
</reference>